<accession>A0A4R6JPX3</accession>
<proteinExistence type="predicted"/>
<dbReference type="RefSeq" id="WP_133873043.1">
    <property type="nucleotide sequence ID" value="NZ_BOMD01000019.1"/>
</dbReference>
<protein>
    <submittedName>
        <fullName evidence="1">Uncharacterized protein</fullName>
    </submittedName>
</protein>
<dbReference type="AlphaFoldDB" id="A0A4R6JPX3"/>
<evidence type="ECO:0000313" key="2">
    <source>
        <dbReference type="Proteomes" id="UP000294901"/>
    </source>
</evidence>
<keyword evidence="2" id="KW-1185">Reference proteome</keyword>
<dbReference type="EMBL" id="SNWR01000001">
    <property type="protein sequence ID" value="TDO38593.1"/>
    <property type="molecule type" value="Genomic_DNA"/>
</dbReference>
<organism evidence="1 2">
    <name type="scientific">Paractinoplanes brasiliensis</name>
    <dbReference type="NCBI Taxonomy" id="52695"/>
    <lineage>
        <taxon>Bacteria</taxon>
        <taxon>Bacillati</taxon>
        <taxon>Actinomycetota</taxon>
        <taxon>Actinomycetes</taxon>
        <taxon>Micromonosporales</taxon>
        <taxon>Micromonosporaceae</taxon>
        <taxon>Paractinoplanes</taxon>
    </lineage>
</organism>
<dbReference type="Proteomes" id="UP000294901">
    <property type="component" value="Unassembled WGS sequence"/>
</dbReference>
<sequence>MSDCLETADRMLTTVVRGARGCWPRACAWLLRHELEAAMDRYWQRACPEIGQARAQRPKLLLLGHYAGTEIGQRASYLWWALTRAGHHHTYELGITATELARLRTELVALIALLDAREVSQRREVVSP</sequence>
<reference evidence="1 2" key="1">
    <citation type="submission" date="2019-03" db="EMBL/GenBank/DDBJ databases">
        <title>Sequencing the genomes of 1000 actinobacteria strains.</title>
        <authorList>
            <person name="Klenk H.-P."/>
        </authorList>
    </citation>
    <scope>NUCLEOTIDE SEQUENCE [LARGE SCALE GENOMIC DNA]</scope>
    <source>
        <strain evidence="1 2">DSM 43805</strain>
    </source>
</reference>
<name>A0A4R6JPX3_9ACTN</name>
<dbReference type="OrthoDB" id="4322177at2"/>
<gene>
    <name evidence="1" type="ORF">C8E87_2251</name>
</gene>
<evidence type="ECO:0000313" key="1">
    <source>
        <dbReference type="EMBL" id="TDO38593.1"/>
    </source>
</evidence>
<comment type="caution">
    <text evidence="1">The sequence shown here is derived from an EMBL/GenBank/DDBJ whole genome shotgun (WGS) entry which is preliminary data.</text>
</comment>